<dbReference type="AlphaFoldDB" id="A0A0E9UYN4"/>
<name>A0A0E9UYN4_ANGAN</name>
<sequence>MAFYVNSTFFERKCVPQTVIKYSV</sequence>
<organism evidence="1">
    <name type="scientific">Anguilla anguilla</name>
    <name type="common">European freshwater eel</name>
    <name type="synonym">Muraena anguilla</name>
    <dbReference type="NCBI Taxonomy" id="7936"/>
    <lineage>
        <taxon>Eukaryota</taxon>
        <taxon>Metazoa</taxon>
        <taxon>Chordata</taxon>
        <taxon>Craniata</taxon>
        <taxon>Vertebrata</taxon>
        <taxon>Euteleostomi</taxon>
        <taxon>Actinopterygii</taxon>
        <taxon>Neopterygii</taxon>
        <taxon>Teleostei</taxon>
        <taxon>Anguilliformes</taxon>
        <taxon>Anguillidae</taxon>
        <taxon>Anguilla</taxon>
    </lineage>
</organism>
<dbReference type="EMBL" id="GBXM01038474">
    <property type="protein sequence ID" value="JAH70103.1"/>
    <property type="molecule type" value="Transcribed_RNA"/>
</dbReference>
<proteinExistence type="predicted"/>
<reference evidence="1" key="1">
    <citation type="submission" date="2014-11" db="EMBL/GenBank/DDBJ databases">
        <authorList>
            <person name="Amaro Gonzalez C."/>
        </authorList>
    </citation>
    <scope>NUCLEOTIDE SEQUENCE</scope>
</reference>
<reference evidence="1" key="2">
    <citation type="journal article" date="2015" name="Fish Shellfish Immunol.">
        <title>Early steps in the European eel (Anguilla anguilla)-Vibrio vulnificus interaction in the gills: Role of the RtxA13 toxin.</title>
        <authorList>
            <person name="Callol A."/>
            <person name="Pajuelo D."/>
            <person name="Ebbesson L."/>
            <person name="Teles M."/>
            <person name="MacKenzie S."/>
            <person name="Amaro C."/>
        </authorList>
    </citation>
    <scope>NUCLEOTIDE SEQUENCE</scope>
</reference>
<protein>
    <submittedName>
        <fullName evidence="1">Uncharacterized protein</fullName>
    </submittedName>
</protein>
<accession>A0A0E9UYN4</accession>
<evidence type="ECO:0000313" key="1">
    <source>
        <dbReference type="EMBL" id="JAH70103.1"/>
    </source>
</evidence>